<dbReference type="AlphaFoldDB" id="A0AAV4X4T3"/>
<gene>
    <name evidence="1" type="ORF">CEXT_727251</name>
</gene>
<reference evidence="1 2" key="1">
    <citation type="submission" date="2021-06" db="EMBL/GenBank/DDBJ databases">
        <title>Caerostris extrusa draft genome.</title>
        <authorList>
            <person name="Kono N."/>
            <person name="Arakawa K."/>
        </authorList>
    </citation>
    <scope>NUCLEOTIDE SEQUENCE [LARGE SCALE GENOMIC DNA]</scope>
</reference>
<comment type="caution">
    <text evidence="1">The sequence shown here is derived from an EMBL/GenBank/DDBJ whole genome shotgun (WGS) entry which is preliminary data.</text>
</comment>
<keyword evidence="2" id="KW-1185">Reference proteome</keyword>
<organism evidence="1 2">
    <name type="scientific">Caerostris extrusa</name>
    <name type="common">Bark spider</name>
    <name type="synonym">Caerostris bankana</name>
    <dbReference type="NCBI Taxonomy" id="172846"/>
    <lineage>
        <taxon>Eukaryota</taxon>
        <taxon>Metazoa</taxon>
        <taxon>Ecdysozoa</taxon>
        <taxon>Arthropoda</taxon>
        <taxon>Chelicerata</taxon>
        <taxon>Arachnida</taxon>
        <taxon>Araneae</taxon>
        <taxon>Araneomorphae</taxon>
        <taxon>Entelegynae</taxon>
        <taxon>Araneoidea</taxon>
        <taxon>Araneidae</taxon>
        <taxon>Caerostris</taxon>
    </lineage>
</organism>
<evidence type="ECO:0000313" key="1">
    <source>
        <dbReference type="EMBL" id="GIY90177.1"/>
    </source>
</evidence>
<evidence type="ECO:0000313" key="2">
    <source>
        <dbReference type="Proteomes" id="UP001054945"/>
    </source>
</evidence>
<sequence length="105" mass="11926">MIINALAIISQSPRKQPQSTTLPSTSAKEPWCHWHLSQNHPSCALVHRFSVLPEATLSHENELFATMVSRNFLIHNSMQRNEILTYGKSSACYPMSGISWAEQRF</sequence>
<dbReference type="EMBL" id="BPLR01017298">
    <property type="protein sequence ID" value="GIY90177.1"/>
    <property type="molecule type" value="Genomic_DNA"/>
</dbReference>
<protein>
    <submittedName>
        <fullName evidence="1">Uncharacterized protein</fullName>
    </submittedName>
</protein>
<name>A0AAV4X4T3_CAEEX</name>
<proteinExistence type="predicted"/>
<dbReference type="Proteomes" id="UP001054945">
    <property type="component" value="Unassembled WGS sequence"/>
</dbReference>
<accession>A0AAV4X4T3</accession>